<comment type="caution">
    <text evidence="2">The sequence shown here is derived from an EMBL/GenBank/DDBJ whole genome shotgun (WGS) entry which is preliminary data.</text>
</comment>
<proteinExistence type="predicted"/>
<dbReference type="InterPro" id="IPR032675">
    <property type="entry name" value="LRR_dom_sf"/>
</dbReference>
<protein>
    <recommendedName>
        <fullName evidence="1">F-box domain-containing protein</fullName>
    </recommendedName>
</protein>
<name>A0A9P5S743_9FUNG</name>
<feature type="domain" description="F-box" evidence="1">
    <location>
        <begin position="1"/>
        <end position="47"/>
    </location>
</feature>
<evidence type="ECO:0000313" key="3">
    <source>
        <dbReference type="Proteomes" id="UP000748756"/>
    </source>
</evidence>
<dbReference type="Proteomes" id="UP000748756">
    <property type="component" value="Unassembled WGS sequence"/>
</dbReference>
<organism evidence="2 3">
    <name type="scientific">Linnemannia schmuckeri</name>
    <dbReference type="NCBI Taxonomy" id="64567"/>
    <lineage>
        <taxon>Eukaryota</taxon>
        <taxon>Fungi</taxon>
        <taxon>Fungi incertae sedis</taxon>
        <taxon>Mucoromycota</taxon>
        <taxon>Mortierellomycotina</taxon>
        <taxon>Mortierellomycetes</taxon>
        <taxon>Mortierellales</taxon>
        <taxon>Mortierellaceae</taxon>
        <taxon>Linnemannia</taxon>
    </lineage>
</organism>
<keyword evidence="3" id="KW-1185">Reference proteome</keyword>
<dbReference type="PROSITE" id="PS50181">
    <property type="entry name" value="FBOX"/>
    <property type="match status" value="1"/>
</dbReference>
<sequence>MAYITDLPPEILELIGNRLDKCALLNVLRTCHLFHRNFSSDLVWKEVTAQAATAVAAGDGDSLIDIGTLHTHTRKVQALKLCGPLPADYFGLSFPNLTTLQLQDIAVNNSPTERDREQESKWARVIRLNPTICDIAIYLRHRASGQSTEIWDAILEFLHRPRQLKVGGSSSMPKFTVQVQKSFWRAVSRFEELDYNGPVDQLRIDPHKWANLTGLQRLSYKSTIPSTYLHIKLFEYCRGLKRLRWSRDAGVFPVKELLQCLMRSDWPHLDDLALDRVYQSDIEFAPVMYRLPPLKHLRLDAALFGPQCFNHLKVRQFATLQTLDLIRCENFTSQMALEVLQGCPHLEVFMGRQIAMSDLISMLRRPWVCSGLKRLGVQFENDLGPLGTATDANKVVLERLSRLTSLEEMDMVLNGARGLVRSNVRACRWRLDAGLQQLATLTRLRIARFDFSVTHMRTEDVQWMVNHWPSLEVLQGYFSLDLEIQQQANALLNERGIRRH</sequence>
<dbReference type="Pfam" id="PF12937">
    <property type="entry name" value="F-box-like"/>
    <property type="match status" value="1"/>
</dbReference>
<dbReference type="InterPro" id="IPR001810">
    <property type="entry name" value="F-box_dom"/>
</dbReference>
<dbReference type="SUPFAM" id="SSF81383">
    <property type="entry name" value="F-box domain"/>
    <property type="match status" value="1"/>
</dbReference>
<dbReference type="Gene3D" id="3.80.10.10">
    <property type="entry name" value="Ribonuclease Inhibitor"/>
    <property type="match status" value="1"/>
</dbReference>
<dbReference type="InterPro" id="IPR036047">
    <property type="entry name" value="F-box-like_dom_sf"/>
</dbReference>
<reference evidence="2" key="1">
    <citation type="journal article" date="2020" name="Fungal Divers.">
        <title>Resolving the Mortierellaceae phylogeny through synthesis of multi-gene phylogenetics and phylogenomics.</title>
        <authorList>
            <person name="Vandepol N."/>
            <person name="Liber J."/>
            <person name="Desiro A."/>
            <person name="Na H."/>
            <person name="Kennedy M."/>
            <person name="Barry K."/>
            <person name="Grigoriev I.V."/>
            <person name="Miller A.N."/>
            <person name="O'Donnell K."/>
            <person name="Stajich J.E."/>
            <person name="Bonito G."/>
        </authorList>
    </citation>
    <scope>NUCLEOTIDE SEQUENCE</scope>
    <source>
        <strain evidence="2">NRRL 6426</strain>
    </source>
</reference>
<gene>
    <name evidence="2" type="ORF">BG015_002860</name>
</gene>
<dbReference type="OrthoDB" id="2354556at2759"/>
<evidence type="ECO:0000313" key="2">
    <source>
        <dbReference type="EMBL" id="KAF9156656.1"/>
    </source>
</evidence>
<dbReference type="SUPFAM" id="SSF52047">
    <property type="entry name" value="RNI-like"/>
    <property type="match status" value="1"/>
</dbReference>
<dbReference type="EMBL" id="JAAAUQ010000016">
    <property type="protein sequence ID" value="KAF9156656.1"/>
    <property type="molecule type" value="Genomic_DNA"/>
</dbReference>
<dbReference type="AlphaFoldDB" id="A0A9P5S743"/>
<evidence type="ECO:0000259" key="1">
    <source>
        <dbReference type="PROSITE" id="PS50181"/>
    </source>
</evidence>
<accession>A0A9P5S743</accession>